<dbReference type="Proteomes" id="UP000054302">
    <property type="component" value="Unassembled WGS sequence"/>
</dbReference>
<feature type="signal peptide" evidence="16">
    <location>
        <begin position="1"/>
        <end position="21"/>
    </location>
</feature>
<reference evidence="18 19" key="1">
    <citation type="submission" date="2015-01" db="EMBL/GenBank/DDBJ databases">
        <title>The Genome Sequence of Exophiala mesophila CBS40295.</title>
        <authorList>
            <consortium name="The Broad Institute Genomics Platform"/>
            <person name="Cuomo C."/>
            <person name="de Hoog S."/>
            <person name="Gorbushina A."/>
            <person name="Stielow B."/>
            <person name="Teixiera M."/>
            <person name="Abouelleil A."/>
            <person name="Chapman S.B."/>
            <person name="Priest M."/>
            <person name="Young S.K."/>
            <person name="Wortman J."/>
            <person name="Nusbaum C."/>
            <person name="Birren B."/>
        </authorList>
    </citation>
    <scope>NUCLEOTIDE SEQUENCE [LARGE SCALE GENOMIC DNA]</scope>
    <source>
        <strain evidence="18 19">CBS 40295</strain>
    </source>
</reference>
<keyword evidence="13" id="KW-0865">Zymogen</keyword>
<feature type="binding site" evidence="15">
    <location>
        <position position="562"/>
    </location>
    <ligand>
        <name>Ca(2+)</name>
        <dbReference type="ChEBI" id="CHEBI:29108"/>
    </ligand>
</feature>
<dbReference type="EMBL" id="KN847520">
    <property type="protein sequence ID" value="KIV97712.1"/>
    <property type="molecule type" value="Genomic_DNA"/>
</dbReference>
<dbReference type="RefSeq" id="XP_016229286.1">
    <property type="nucleotide sequence ID" value="XM_016365637.1"/>
</dbReference>
<dbReference type="PANTHER" id="PTHR14218">
    <property type="entry name" value="PROTEASE S8 TRIPEPTIDYL PEPTIDASE I CLN2"/>
    <property type="match status" value="1"/>
</dbReference>
<keyword evidence="12" id="KW-0843">Virulence</keyword>
<keyword evidence="8 16" id="KW-0732">Signal</keyword>
<dbReference type="PANTHER" id="PTHR14218:SF39">
    <property type="entry name" value="PEPTIDASE S53 DOMAIN-CONTAINING PROTEIN"/>
    <property type="match status" value="1"/>
</dbReference>
<evidence type="ECO:0000256" key="2">
    <source>
        <dbReference type="ARBA" id="ARBA00002451"/>
    </source>
</evidence>
<gene>
    <name evidence="18" type="ORF">PV10_01426</name>
</gene>
<feature type="binding site" evidence="15">
    <location>
        <position position="580"/>
    </location>
    <ligand>
        <name>Ca(2+)</name>
        <dbReference type="ChEBI" id="CHEBI:29108"/>
    </ligand>
</feature>
<dbReference type="SMART" id="SM00944">
    <property type="entry name" value="Pro-kuma_activ"/>
    <property type="match status" value="1"/>
</dbReference>
<evidence type="ECO:0000313" key="19">
    <source>
        <dbReference type="Proteomes" id="UP000054302"/>
    </source>
</evidence>
<feature type="binding site" evidence="15">
    <location>
        <position position="582"/>
    </location>
    <ligand>
        <name>Ca(2+)</name>
        <dbReference type="ChEBI" id="CHEBI:29108"/>
    </ligand>
</feature>
<comment type="subcellular location">
    <subcellularLocation>
        <location evidence="3">Secreted</location>
        <location evidence="3">Extracellular space</location>
    </subcellularLocation>
</comment>
<feature type="active site" description="Charge relay system" evidence="15">
    <location>
        <position position="303"/>
    </location>
</feature>
<dbReference type="InterPro" id="IPR050819">
    <property type="entry name" value="Tripeptidyl-peptidase_I"/>
</dbReference>
<dbReference type="Pfam" id="PF09286">
    <property type="entry name" value="Pro-kuma_activ"/>
    <property type="match status" value="1"/>
</dbReference>
<name>A0A0D1ZT05_EXOME</name>
<comment type="cofactor">
    <cofactor evidence="15">
        <name>Ca(2+)</name>
        <dbReference type="ChEBI" id="CHEBI:29108"/>
    </cofactor>
    <text evidence="15">Binds 1 Ca(2+) ion per subunit.</text>
</comment>
<evidence type="ECO:0000256" key="8">
    <source>
        <dbReference type="ARBA" id="ARBA00022729"/>
    </source>
</evidence>
<dbReference type="GeneID" id="27319271"/>
<feature type="domain" description="Peptidase S53" evidence="17">
    <location>
        <begin position="221"/>
        <end position="601"/>
    </location>
</feature>
<keyword evidence="7 15" id="KW-0479">Metal-binding</keyword>
<keyword evidence="14" id="KW-0325">Glycoprotein</keyword>
<dbReference type="InterPro" id="IPR030400">
    <property type="entry name" value="Sedolisin_dom"/>
</dbReference>
<evidence type="ECO:0000256" key="3">
    <source>
        <dbReference type="ARBA" id="ARBA00004239"/>
    </source>
</evidence>
<sequence length="601" mass="66074">MTLYPYFLLFTLVFVLDLALGSPLLSRHDYAVKETHNPPATWTVVGEPDPMHLLKLKIGLVPRNFHLLKQHLDQISDPHHQRYGQHLSQQQVHNFMKPSDDSSALVQAWLLENDIDPAKAQFSSARDWISLTIPVHQAESLLDTKYHVYQHRDGDKLLRTTSWSLPLSLHPHVSTVQPTTAFLRTKKHAAVTPTMDVNIDLVALAAAANMTELNRACNFRSMTPTCLRLLYNVAPYVPKLPNQNLVGFTNYLEEVWNGTDLETYMQTFRPDIWPQRTELRQVGINQGPFAGGDHPTGIEASLDIQIIAGITSPTTIVSYSTGGRPIQFIPDLHTPTNTNEPYLEWVHHVLEQDPSIRPSVISTSYGDTEQSVPRSYAEAVCDQFTALTAQGVSLIFPSGDFGVGANGTCISNDGQNVERFTPLFPASCPYVTTVGGTQSYPEVVAADPRTDYVSGAGFSDYFARPTWQDEVVETYVRGLGNEHEGLYNASGRAYPDISAYGIYFTIWVDGSVMSVGGTSASAPTIASIFSLVNDALVSSGRPTMGFLNPWLYSQGYKAFTDVVNGTTTGCDSSGFRAGTGWDAASGFGTPDFGKILKILDL</sequence>
<feature type="active site" description="Charge relay system" evidence="15">
    <location>
        <position position="299"/>
    </location>
</feature>
<keyword evidence="11 15" id="KW-0106">Calcium</keyword>
<dbReference type="OMA" id="WFPKLKD"/>
<keyword evidence="19" id="KW-1185">Reference proteome</keyword>
<comment type="function">
    <text evidence="2">Secreted tripeptidyl-peptidase which degrades proteins at acidic pHs and is involved in virulence.</text>
</comment>
<evidence type="ECO:0000256" key="14">
    <source>
        <dbReference type="ARBA" id="ARBA00023180"/>
    </source>
</evidence>
<evidence type="ECO:0000256" key="11">
    <source>
        <dbReference type="ARBA" id="ARBA00022837"/>
    </source>
</evidence>
<feature type="binding site" evidence="15">
    <location>
        <position position="561"/>
    </location>
    <ligand>
        <name>Ca(2+)</name>
        <dbReference type="ChEBI" id="CHEBI:29108"/>
    </ligand>
</feature>
<accession>A0A0D1ZT05</accession>
<dbReference type="GO" id="GO:0004252">
    <property type="term" value="F:serine-type endopeptidase activity"/>
    <property type="evidence" value="ECO:0007669"/>
    <property type="project" value="UniProtKB-UniRule"/>
</dbReference>
<dbReference type="VEuPathDB" id="FungiDB:PV10_01426"/>
<dbReference type="CDD" id="cd11377">
    <property type="entry name" value="Pro-peptidase_S53"/>
    <property type="match status" value="1"/>
</dbReference>
<evidence type="ECO:0000256" key="9">
    <source>
        <dbReference type="ARBA" id="ARBA00022801"/>
    </source>
</evidence>
<protein>
    <recommendedName>
        <fullName evidence="4">tripeptidyl-peptidase II</fullName>
        <ecNumber evidence="4">3.4.14.10</ecNumber>
    </recommendedName>
</protein>
<dbReference type="Pfam" id="PF00082">
    <property type="entry name" value="Peptidase_S8"/>
    <property type="match status" value="1"/>
</dbReference>
<evidence type="ECO:0000256" key="10">
    <source>
        <dbReference type="ARBA" id="ARBA00022825"/>
    </source>
</evidence>
<dbReference type="GO" id="GO:0046872">
    <property type="term" value="F:metal ion binding"/>
    <property type="evidence" value="ECO:0007669"/>
    <property type="project" value="UniProtKB-UniRule"/>
</dbReference>
<dbReference type="GO" id="GO:0006508">
    <property type="term" value="P:proteolysis"/>
    <property type="evidence" value="ECO:0007669"/>
    <property type="project" value="UniProtKB-KW"/>
</dbReference>
<dbReference type="InterPro" id="IPR015366">
    <property type="entry name" value="S53_propep"/>
</dbReference>
<evidence type="ECO:0000256" key="1">
    <source>
        <dbReference type="ARBA" id="ARBA00001910"/>
    </source>
</evidence>
<dbReference type="InterPro" id="IPR000209">
    <property type="entry name" value="Peptidase_S8/S53_dom"/>
</dbReference>
<organism evidence="18 19">
    <name type="scientific">Exophiala mesophila</name>
    <name type="common">Black yeast-like fungus</name>
    <dbReference type="NCBI Taxonomy" id="212818"/>
    <lineage>
        <taxon>Eukaryota</taxon>
        <taxon>Fungi</taxon>
        <taxon>Dikarya</taxon>
        <taxon>Ascomycota</taxon>
        <taxon>Pezizomycotina</taxon>
        <taxon>Eurotiomycetes</taxon>
        <taxon>Chaetothyriomycetidae</taxon>
        <taxon>Chaetothyriales</taxon>
        <taxon>Herpotrichiellaceae</taxon>
        <taxon>Exophiala</taxon>
    </lineage>
</organism>
<evidence type="ECO:0000256" key="12">
    <source>
        <dbReference type="ARBA" id="ARBA00023026"/>
    </source>
</evidence>
<feature type="chain" id="PRO_5002253090" description="tripeptidyl-peptidase II" evidence="16">
    <location>
        <begin position="22"/>
        <end position="601"/>
    </location>
</feature>
<dbReference type="FunFam" id="3.40.50.200:FF:000015">
    <property type="entry name" value="Tripeptidyl peptidase A"/>
    <property type="match status" value="1"/>
</dbReference>
<evidence type="ECO:0000256" key="13">
    <source>
        <dbReference type="ARBA" id="ARBA00023145"/>
    </source>
</evidence>
<dbReference type="PROSITE" id="PS51695">
    <property type="entry name" value="SEDOLISIN"/>
    <property type="match status" value="1"/>
</dbReference>
<evidence type="ECO:0000256" key="16">
    <source>
        <dbReference type="SAM" id="SignalP"/>
    </source>
</evidence>
<dbReference type="STRING" id="212818.A0A0D1ZT05"/>
<evidence type="ECO:0000256" key="7">
    <source>
        <dbReference type="ARBA" id="ARBA00022723"/>
    </source>
</evidence>
<dbReference type="MEROPS" id="S53.010"/>
<evidence type="ECO:0000259" key="17">
    <source>
        <dbReference type="PROSITE" id="PS51695"/>
    </source>
</evidence>
<evidence type="ECO:0000256" key="4">
    <source>
        <dbReference type="ARBA" id="ARBA00012462"/>
    </source>
</evidence>
<keyword evidence="10 15" id="KW-0720">Serine protease</keyword>
<proteinExistence type="predicted"/>
<keyword evidence="5" id="KW-0964">Secreted</keyword>
<dbReference type="OrthoDB" id="409122at2759"/>
<dbReference type="InterPro" id="IPR036852">
    <property type="entry name" value="Peptidase_S8/S53_dom_sf"/>
</dbReference>
<dbReference type="GO" id="GO:0005576">
    <property type="term" value="C:extracellular region"/>
    <property type="evidence" value="ECO:0007669"/>
    <property type="project" value="UniProtKB-SubCell"/>
</dbReference>
<evidence type="ECO:0000256" key="5">
    <source>
        <dbReference type="ARBA" id="ARBA00022525"/>
    </source>
</evidence>
<keyword evidence="6 15" id="KW-0645">Protease</keyword>
<comment type="catalytic activity">
    <reaction evidence="1">
        <text>Release of an N-terminal tripeptide from a polypeptide.</text>
        <dbReference type="EC" id="3.4.14.10"/>
    </reaction>
</comment>
<dbReference type="HOGENOM" id="CLU_013783_3_0_1"/>
<dbReference type="SUPFAM" id="SSF54897">
    <property type="entry name" value="Protease propeptides/inhibitors"/>
    <property type="match status" value="1"/>
</dbReference>
<evidence type="ECO:0000256" key="15">
    <source>
        <dbReference type="PROSITE-ProRule" id="PRU01032"/>
    </source>
</evidence>
<dbReference type="GO" id="GO:0008240">
    <property type="term" value="F:tripeptidyl-peptidase activity"/>
    <property type="evidence" value="ECO:0007669"/>
    <property type="project" value="UniProtKB-EC"/>
</dbReference>
<dbReference type="Gene3D" id="3.40.50.200">
    <property type="entry name" value="Peptidase S8/S53 domain"/>
    <property type="match status" value="1"/>
</dbReference>
<keyword evidence="9 15" id="KW-0378">Hydrolase</keyword>
<dbReference type="EC" id="3.4.14.10" evidence="4"/>
<feature type="active site" description="Charge relay system" evidence="15">
    <location>
        <position position="519"/>
    </location>
</feature>
<dbReference type="SUPFAM" id="SSF52743">
    <property type="entry name" value="Subtilisin-like"/>
    <property type="match status" value="1"/>
</dbReference>
<dbReference type="AlphaFoldDB" id="A0A0D1ZT05"/>
<evidence type="ECO:0000256" key="6">
    <source>
        <dbReference type="ARBA" id="ARBA00022670"/>
    </source>
</evidence>
<evidence type="ECO:0000313" key="18">
    <source>
        <dbReference type="EMBL" id="KIV97712.1"/>
    </source>
</evidence>
<dbReference type="CDD" id="cd04056">
    <property type="entry name" value="Peptidases_S53"/>
    <property type="match status" value="1"/>
</dbReference>